<dbReference type="Pfam" id="PF00612">
    <property type="entry name" value="IQ"/>
    <property type="match status" value="2"/>
</dbReference>
<dbReference type="Proteomes" id="UP000187209">
    <property type="component" value="Unassembled WGS sequence"/>
</dbReference>
<proteinExistence type="predicted"/>
<organism evidence="1 2">
    <name type="scientific">Stentor coeruleus</name>
    <dbReference type="NCBI Taxonomy" id="5963"/>
    <lineage>
        <taxon>Eukaryota</taxon>
        <taxon>Sar</taxon>
        <taxon>Alveolata</taxon>
        <taxon>Ciliophora</taxon>
        <taxon>Postciliodesmatophora</taxon>
        <taxon>Heterotrichea</taxon>
        <taxon>Heterotrichida</taxon>
        <taxon>Stentoridae</taxon>
        <taxon>Stentor</taxon>
    </lineage>
</organism>
<dbReference type="PROSITE" id="PS50096">
    <property type="entry name" value="IQ"/>
    <property type="match status" value="1"/>
</dbReference>
<protein>
    <submittedName>
        <fullName evidence="1">Uncharacterized protein</fullName>
    </submittedName>
</protein>
<dbReference type="Gene3D" id="1.20.5.190">
    <property type="match status" value="1"/>
</dbReference>
<name>A0A1R2CE41_9CILI</name>
<dbReference type="EMBL" id="MPUH01000182">
    <property type="protein sequence ID" value="OMJ87236.1"/>
    <property type="molecule type" value="Genomic_DNA"/>
</dbReference>
<gene>
    <name evidence="1" type="ORF">SteCoe_11078</name>
</gene>
<dbReference type="SMART" id="SM00015">
    <property type="entry name" value="IQ"/>
    <property type="match status" value="2"/>
</dbReference>
<accession>A0A1R2CE41</accession>
<dbReference type="OrthoDB" id="320072at2759"/>
<evidence type="ECO:0000313" key="1">
    <source>
        <dbReference type="EMBL" id="OMJ87236.1"/>
    </source>
</evidence>
<evidence type="ECO:0000313" key="2">
    <source>
        <dbReference type="Proteomes" id="UP000187209"/>
    </source>
</evidence>
<dbReference type="SUPFAM" id="SSF52540">
    <property type="entry name" value="P-loop containing nucleoside triphosphate hydrolases"/>
    <property type="match status" value="1"/>
</dbReference>
<dbReference type="AlphaFoldDB" id="A0A1R2CE41"/>
<dbReference type="InterPro" id="IPR027417">
    <property type="entry name" value="P-loop_NTPase"/>
</dbReference>
<comment type="caution">
    <text evidence="1">The sequence shown here is derived from an EMBL/GenBank/DDBJ whole genome shotgun (WGS) entry which is preliminary data.</text>
</comment>
<sequence>MSNKVKSSGVSKKVQNSLPMKEIFQQNQLTTEILKILISRSEDVAILKSISDKKTGKLRIQTAFAEKTIQELESKEDWRITKEEIILGQLINSRLEAILYKKQFDKVAKKMLKVNTQYDEDPSECEMNLSEIHVQKIMNVKIGPDNTIITYNEKGQPLVTVPSASVLPSTWRECYSQSIKIMDSLLSGEVLNLYPSLYYCVKQSRNYFQTEVMRQKQAVDEGSSILSPNIAVIITSKKSKIVLPSIKQSISPARKISCLPEPDLKQPLIKMFMDMNGDIDKCIKNHISAYNDRNTEDKVRIGKSKDLVEKTMRVRNYEKYSAVSPWVNNTMKFPLNTVRTLQRLQIMPQILFDLENPYFDESRSLADRIRVIHSCIVIQNHYRDKKQKIMARRAVMLQKWVRGFLGRKKALLVKTFKFRKIYYWERLRHWYPLFANKLKISKKMFTIIDYTKNIKSVIVIQKFVRGWIARKNLVWKKMFYTIRKRKEHEKFYMKKHKYWMACSTNEDLAFSYSKSSEEDILSYIAQNESKLGKSYEKSVYSMVKIKEKAEVDIRVKLLGQAKADRIKALE</sequence>
<reference evidence="1 2" key="1">
    <citation type="submission" date="2016-11" db="EMBL/GenBank/DDBJ databases">
        <title>The macronuclear genome of Stentor coeruleus: a giant cell with tiny introns.</title>
        <authorList>
            <person name="Slabodnick M."/>
            <person name="Ruby J.G."/>
            <person name="Reiff S.B."/>
            <person name="Swart E.C."/>
            <person name="Gosai S."/>
            <person name="Prabakaran S."/>
            <person name="Witkowska E."/>
            <person name="Larue G.E."/>
            <person name="Fisher S."/>
            <person name="Freeman R.M."/>
            <person name="Gunawardena J."/>
            <person name="Chu W."/>
            <person name="Stover N.A."/>
            <person name="Gregory B.D."/>
            <person name="Nowacki M."/>
            <person name="Derisi J."/>
            <person name="Roy S.W."/>
            <person name="Marshall W.F."/>
            <person name="Sood P."/>
        </authorList>
    </citation>
    <scope>NUCLEOTIDE SEQUENCE [LARGE SCALE GENOMIC DNA]</scope>
    <source>
        <strain evidence="1">WM001</strain>
    </source>
</reference>
<keyword evidence="2" id="KW-1185">Reference proteome</keyword>
<dbReference type="InterPro" id="IPR000048">
    <property type="entry name" value="IQ_motif_EF-hand-BS"/>
</dbReference>